<organism evidence="2 3">
    <name type="scientific">Pythium insidiosum</name>
    <name type="common">Pythiosis disease agent</name>
    <dbReference type="NCBI Taxonomy" id="114742"/>
    <lineage>
        <taxon>Eukaryota</taxon>
        <taxon>Sar</taxon>
        <taxon>Stramenopiles</taxon>
        <taxon>Oomycota</taxon>
        <taxon>Peronosporomycetes</taxon>
        <taxon>Pythiales</taxon>
        <taxon>Pythiaceae</taxon>
        <taxon>Pythium</taxon>
    </lineage>
</organism>
<proteinExistence type="predicted"/>
<sequence length="480" mass="53039">MDAILARLDPRQLRQFCVDAVGHELRIAHELIEKARVAAKRLEDVQDAAQRLRFDVFNDDDALRRELQELHAAHHDLGLSLARIQCAKASEVAPGTDAFGLEPRPCKWTTVKTEPSANSPPVTGERVFAQAIDLCHDSDDSEGEASVVSLSSVEDSESESDRDDNGDETFVPSDTESDEERRAPGLPPPPASRKRRLSEISDATESAPSSAALSGCKRKLLTDLVAKMESSSSQSSHHRALLAAGKLALTQMRKPIKDRGAAWKALFEKTNAILLTATSSGESQSEGEDSVLVIVVEFTIQVLTKCRPDVRRKRLRQLLRVMTSADESTGQLAKSVAALQEYIHERFVIPKREAKVFRQRLAAACSTVNAWEKGSFNVPEFVDKMDLLRDLMTKQFEAWQPARETRVAGLIVKLLEKMEAFRPGKLQDQRRETLVAWLEQCDATQPSPAIDPVAPSAPAGPAALSKKKKKKKKKKAKSQK</sequence>
<protein>
    <submittedName>
        <fullName evidence="2">Uncharacterized protein</fullName>
    </submittedName>
</protein>
<feature type="region of interest" description="Disordered" evidence="1">
    <location>
        <begin position="139"/>
        <end position="212"/>
    </location>
</feature>
<keyword evidence="3" id="KW-1185">Reference proteome</keyword>
<feature type="compositionally biased region" description="Low complexity" evidence="1">
    <location>
        <begin position="454"/>
        <end position="464"/>
    </location>
</feature>
<name>A0AAD5M757_PYTIN</name>
<feature type="compositionally biased region" description="Low complexity" evidence="1">
    <location>
        <begin position="144"/>
        <end position="153"/>
    </location>
</feature>
<feature type="compositionally biased region" description="Acidic residues" evidence="1">
    <location>
        <begin position="154"/>
        <end position="167"/>
    </location>
</feature>
<feature type="compositionally biased region" description="Polar residues" evidence="1">
    <location>
        <begin position="201"/>
        <end position="212"/>
    </location>
</feature>
<reference evidence="2" key="1">
    <citation type="submission" date="2021-12" db="EMBL/GenBank/DDBJ databases">
        <title>Prjna785345.</title>
        <authorList>
            <person name="Rujirawat T."/>
            <person name="Krajaejun T."/>
        </authorList>
    </citation>
    <scope>NUCLEOTIDE SEQUENCE</scope>
    <source>
        <strain evidence="2">Pi057C3</strain>
    </source>
</reference>
<accession>A0AAD5M757</accession>
<dbReference type="Proteomes" id="UP001209570">
    <property type="component" value="Unassembled WGS sequence"/>
</dbReference>
<evidence type="ECO:0000313" key="2">
    <source>
        <dbReference type="EMBL" id="KAJ0407074.1"/>
    </source>
</evidence>
<gene>
    <name evidence="2" type="ORF">P43SY_005347</name>
</gene>
<dbReference type="EMBL" id="JAKCXM010000025">
    <property type="protein sequence ID" value="KAJ0407074.1"/>
    <property type="molecule type" value="Genomic_DNA"/>
</dbReference>
<feature type="region of interest" description="Disordered" evidence="1">
    <location>
        <begin position="445"/>
        <end position="480"/>
    </location>
</feature>
<dbReference type="AlphaFoldDB" id="A0AAD5M757"/>
<feature type="compositionally biased region" description="Basic residues" evidence="1">
    <location>
        <begin position="465"/>
        <end position="480"/>
    </location>
</feature>
<evidence type="ECO:0000313" key="3">
    <source>
        <dbReference type="Proteomes" id="UP001209570"/>
    </source>
</evidence>
<evidence type="ECO:0000256" key="1">
    <source>
        <dbReference type="SAM" id="MobiDB-lite"/>
    </source>
</evidence>
<comment type="caution">
    <text evidence="2">The sequence shown here is derived from an EMBL/GenBank/DDBJ whole genome shotgun (WGS) entry which is preliminary data.</text>
</comment>